<dbReference type="Gene3D" id="3.40.800.20">
    <property type="entry name" value="Histone deacetylase domain"/>
    <property type="match status" value="1"/>
</dbReference>
<keyword evidence="6" id="KW-0805">Transcription regulation</keyword>
<feature type="compositionally biased region" description="Basic and acidic residues" evidence="10">
    <location>
        <begin position="781"/>
        <end position="792"/>
    </location>
</feature>
<evidence type="ECO:0000256" key="9">
    <source>
        <dbReference type="ARBA" id="ARBA00048287"/>
    </source>
</evidence>
<dbReference type="SMART" id="SM00501">
    <property type="entry name" value="BRIGHT"/>
    <property type="match status" value="1"/>
</dbReference>
<dbReference type="PROSITE" id="PS51526">
    <property type="entry name" value="RFX_DBD"/>
    <property type="match status" value="1"/>
</dbReference>
<dbReference type="InterPro" id="IPR023801">
    <property type="entry name" value="His_deacetylse_dom"/>
</dbReference>
<dbReference type="InterPro" id="IPR000286">
    <property type="entry name" value="HDACs"/>
</dbReference>
<dbReference type="PROSITE" id="PS00028">
    <property type="entry name" value="ZINC_FINGER_C2H2_1"/>
    <property type="match status" value="2"/>
</dbReference>
<dbReference type="InterPro" id="IPR013087">
    <property type="entry name" value="Znf_C2H2_type"/>
</dbReference>
<evidence type="ECO:0000259" key="12">
    <source>
        <dbReference type="PROSITE" id="PS51526"/>
    </source>
</evidence>
<keyword evidence="4" id="KW-0378">Hydrolase</keyword>
<dbReference type="InterPro" id="IPR052406">
    <property type="entry name" value="Chromatin_Remodeling_Comp"/>
</dbReference>
<dbReference type="InterPro" id="IPR003150">
    <property type="entry name" value="DNA-bd_RFX"/>
</dbReference>
<dbReference type="GO" id="GO:0003677">
    <property type="term" value="F:DNA binding"/>
    <property type="evidence" value="ECO:0007669"/>
    <property type="project" value="InterPro"/>
</dbReference>
<feature type="compositionally biased region" description="Polar residues" evidence="10">
    <location>
        <begin position="718"/>
        <end position="729"/>
    </location>
</feature>
<dbReference type="Proteomes" id="UP001331761">
    <property type="component" value="Unassembled WGS sequence"/>
</dbReference>
<keyword evidence="8" id="KW-0539">Nucleus</keyword>
<comment type="catalytic activity">
    <reaction evidence="9">
        <text>N(6)-acetyl-L-lysyl-[histone] + H2O = L-lysyl-[histone] + acetate</text>
        <dbReference type="Rhea" id="RHEA:58196"/>
        <dbReference type="Rhea" id="RHEA-COMP:9845"/>
        <dbReference type="Rhea" id="RHEA-COMP:11338"/>
        <dbReference type="ChEBI" id="CHEBI:15377"/>
        <dbReference type="ChEBI" id="CHEBI:29969"/>
        <dbReference type="ChEBI" id="CHEBI:30089"/>
        <dbReference type="ChEBI" id="CHEBI:61930"/>
        <dbReference type="EC" id="3.5.1.98"/>
    </reaction>
</comment>
<dbReference type="PANTHER" id="PTHR22970">
    <property type="entry name" value="AT-RICH INTERACTIVE DOMAIN-CONTAINING PROTEIN 2"/>
    <property type="match status" value="1"/>
</dbReference>
<feature type="domain" description="ARID" evidence="11">
    <location>
        <begin position="25"/>
        <end position="117"/>
    </location>
</feature>
<comment type="similarity">
    <text evidence="1">Belongs to the histone deacetylase family. HD type 1 subfamily.</text>
</comment>
<organism evidence="13 14">
    <name type="scientific">Trichostrongylus colubriformis</name>
    <name type="common">Black scour worm</name>
    <dbReference type="NCBI Taxonomy" id="6319"/>
    <lineage>
        <taxon>Eukaryota</taxon>
        <taxon>Metazoa</taxon>
        <taxon>Ecdysozoa</taxon>
        <taxon>Nematoda</taxon>
        <taxon>Chromadorea</taxon>
        <taxon>Rhabditida</taxon>
        <taxon>Rhabditina</taxon>
        <taxon>Rhabditomorpha</taxon>
        <taxon>Strongyloidea</taxon>
        <taxon>Trichostrongylidae</taxon>
        <taxon>Trichostrongylus</taxon>
    </lineage>
</organism>
<keyword evidence="3" id="KW-0678">Repressor</keyword>
<dbReference type="Gene3D" id="1.10.150.60">
    <property type="entry name" value="ARID DNA-binding domain"/>
    <property type="match status" value="1"/>
</dbReference>
<dbReference type="PANTHER" id="PTHR22970:SF14">
    <property type="entry name" value="AT-RICH INTERACTIVE DOMAIN-CONTAINING PROTEIN 2"/>
    <property type="match status" value="1"/>
</dbReference>
<reference evidence="13 14" key="1">
    <citation type="submission" date="2019-10" db="EMBL/GenBank/DDBJ databases">
        <title>Assembly and Annotation for the nematode Trichostrongylus colubriformis.</title>
        <authorList>
            <person name="Martin J."/>
        </authorList>
    </citation>
    <scope>NUCLEOTIDE SEQUENCE [LARGE SCALE GENOMIC DNA]</scope>
    <source>
        <strain evidence="13">G859</strain>
        <tissue evidence="13">Whole worm</tissue>
    </source>
</reference>
<evidence type="ECO:0000256" key="7">
    <source>
        <dbReference type="ARBA" id="ARBA00023163"/>
    </source>
</evidence>
<dbReference type="Pfam" id="PF01388">
    <property type="entry name" value="ARID"/>
    <property type="match status" value="1"/>
</dbReference>
<dbReference type="SMART" id="SM00355">
    <property type="entry name" value="ZnF_C2H2"/>
    <property type="match status" value="2"/>
</dbReference>
<evidence type="ECO:0000256" key="5">
    <source>
        <dbReference type="ARBA" id="ARBA00022853"/>
    </source>
</evidence>
<dbReference type="GO" id="GO:0006355">
    <property type="term" value="P:regulation of DNA-templated transcription"/>
    <property type="evidence" value="ECO:0007669"/>
    <property type="project" value="InterPro"/>
</dbReference>
<dbReference type="PRINTS" id="PR01271">
    <property type="entry name" value="HISDACETLASE"/>
</dbReference>
<keyword evidence="5" id="KW-0156">Chromatin regulator</keyword>
<evidence type="ECO:0000256" key="2">
    <source>
        <dbReference type="ARBA" id="ARBA00012111"/>
    </source>
</evidence>
<dbReference type="AlphaFoldDB" id="A0AAN8IQ97"/>
<dbReference type="GO" id="GO:0141221">
    <property type="term" value="F:histone deacetylase activity, hydrolytic mechanism"/>
    <property type="evidence" value="ECO:0007669"/>
    <property type="project" value="UniProtKB-EC"/>
</dbReference>
<comment type="caution">
    <text evidence="13">The sequence shown here is derived from an EMBL/GenBank/DDBJ whole genome shotgun (WGS) entry which is preliminary data.</text>
</comment>
<dbReference type="PRINTS" id="PR01270">
    <property type="entry name" value="HDASUPER"/>
</dbReference>
<dbReference type="Pfam" id="PF00850">
    <property type="entry name" value="Hist_deacetyl"/>
    <property type="match status" value="1"/>
</dbReference>
<evidence type="ECO:0000256" key="1">
    <source>
        <dbReference type="ARBA" id="ARBA00006457"/>
    </source>
</evidence>
<evidence type="ECO:0000313" key="13">
    <source>
        <dbReference type="EMBL" id="KAK5981841.1"/>
    </source>
</evidence>
<dbReference type="InterPro" id="IPR003084">
    <property type="entry name" value="HDAC_I/II"/>
</dbReference>
<evidence type="ECO:0000256" key="3">
    <source>
        <dbReference type="ARBA" id="ARBA00022491"/>
    </source>
</evidence>
<sequence>MMERRKRKSALANYLNSLNDPPEKLRKISDFYNSLRQFYKRKWNAPLKLPTVQGVEVNLFRLYDTVMALGGWQKVALHEKWSDVAEMLGVGEDVVGGDHAIKLLYMRYLSKYEQIETIGDIDDMLDGEMSRSRGRQSSFFATNDCPVGLGRTHGLFARTVIPEYIRRDERGNPSTEPDYARLTKSLLSGLPNEVDFAMNVCTLLSHPGPRLLRLSHAPNIITLLVGHCGIFDDEDQDISDLAKVWHSNGGRDFTTFWASAGIPEDLLEKFAPHVVGKKVDTNDDIFTGLVKEFDVKDPMSWRINQVSTIVRNLSFEPINRVTMAQCWPLFRFLFLCANCKWAPLYTAAMDTLSNLACDLIRSMEILTALSSFEGNESIICDFLDSKMFEHIFNVICIKDIMMCVYTLECLYQISEMGDVACQLLAEMPRAITQLVSMATLEAVSFGPAGLAGMKVVEYQPTHLVQPMMHHQQSHGHYAAQHQTPQSQQQRVLYSGGTQTAGPPQQMRHIVQQQQQHQHQHIQHMPTHIQQTPHHHVPAVPTTPRTHFAPAPQLTGTPSVPSSGGSENKVDQLTEQWIRQNCILDRSAVTPRGELYAAYVDDLRNQYHSLSGSLAMFSNVMKSIFPELVFKMAENGLMMVAQGIRLVKPHRLAPAASAQAVNNVVSAPIPGNPPAPVIVTAAPSPQPPPHSATIAAHPLMKQILTKNAQSSLPVVNGVNGVTKSNSSSRCASPAVESNAERKDESQAKHADAKPPQDSESKASGQNGKLENGTATSDDEHSDDEKTSRSKAAESKTQSVLKSLIDPLAEFMCEWDGCAALYSSASAILSHVAKEHIIDDCEQLCQWPGCDGTLRSRWSLVTHVQDHHANETALKMALQRRKDGLAPAQPHRYRQELPREVPHHPGYSKHAAIEAIRRHAFNFLPRDITDEPEGPVTKSIRLTSCLILRNLARYSATGRHLLRRHERHLCWLALSRLESSHALAQLLSELHEQDAVPTPQGPSQAWPRHPMKPQRLAALNNLVVHYELDKKMEMRLTPRASAIDIRRFHSKEYVDFLERISPHCAEEYEHVFAKFNIGEDCPIFDGIFEFCSIYTGGSLEGAQRLNHKVSDIVINWSGGLHHAKKAEASGFCYVNDIVIAILELLKYHKRVLYIDIDIHHGDGVQEAFNFTDRVMTVSFHKYGSLFFPGTGSIYDLGQGTGRYFAVNVPLQQGIEDEGMYL</sequence>
<proteinExistence type="inferred from homology"/>
<dbReference type="InterPro" id="IPR023696">
    <property type="entry name" value="Ureohydrolase_dom_sf"/>
</dbReference>
<evidence type="ECO:0000256" key="10">
    <source>
        <dbReference type="SAM" id="MobiDB-lite"/>
    </source>
</evidence>
<evidence type="ECO:0000256" key="8">
    <source>
        <dbReference type="ARBA" id="ARBA00023242"/>
    </source>
</evidence>
<dbReference type="PROSITE" id="PS51011">
    <property type="entry name" value="ARID"/>
    <property type="match status" value="1"/>
</dbReference>
<name>A0AAN8IQ97_TRICO</name>
<feature type="compositionally biased region" description="Polar residues" evidence="10">
    <location>
        <begin position="760"/>
        <end position="774"/>
    </location>
</feature>
<gene>
    <name evidence="13" type="ORF">GCK32_006393</name>
</gene>
<protein>
    <recommendedName>
        <fullName evidence="2">histone deacetylase</fullName>
        <ecNumber evidence="2">3.5.1.98</ecNumber>
    </recommendedName>
</protein>
<dbReference type="Gene3D" id="3.30.160.60">
    <property type="entry name" value="Classic Zinc Finger"/>
    <property type="match status" value="1"/>
</dbReference>
<evidence type="ECO:0000313" key="14">
    <source>
        <dbReference type="Proteomes" id="UP001331761"/>
    </source>
</evidence>
<evidence type="ECO:0000256" key="6">
    <source>
        <dbReference type="ARBA" id="ARBA00023015"/>
    </source>
</evidence>
<keyword evidence="14" id="KW-1185">Reference proteome</keyword>
<dbReference type="InterPro" id="IPR001606">
    <property type="entry name" value="ARID_dom"/>
</dbReference>
<dbReference type="EC" id="3.5.1.98" evidence="2"/>
<feature type="region of interest" description="Disordered" evidence="10">
    <location>
        <begin position="718"/>
        <end position="796"/>
    </location>
</feature>
<feature type="domain" description="RFX-type winged-helix" evidence="12">
    <location>
        <begin position="573"/>
        <end position="647"/>
    </location>
</feature>
<dbReference type="SMART" id="SM01014">
    <property type="entry name" value="ARID"/>
    <property type="match status" value="1"/>
</dbReference>
<evidence type="ECO:0000256" key="4">
    <source>
        <dbReference type="ARBA" id="ARBA00022801"/>
    </source>
</evidence>
<keyword evidence="7" id="KW-0804">Transcription</keyword>
<dbReference type="SUPFAM" id="SSF52768">
    <property type="entry name" value="Arginase/deacetylase"/>
    <property type="match status" value="1"/>
</dbReference>
<dbReference type="InterPro" id="IPR037138">
    <property type="entry name" value="His_deacetylse_dom_sf"/>
</dbReference>
<dbReference type="CDD" id="cd16100">
    <property type="entry name" value="ARID"/>
    <property type="match status" value="1"/>
</dbReference>
<evidence type="ECO:0000259" key="11">
    <source>
        <dbReference type="PROSITE" id="PS51011"/>
    </source>
</evidence>
<accession>A0AAN8IQ97</accession>
<dbReference type="InterPro" id="IPR036431">
    <property type="entry name" value="ARID_dom_sf"/>
</dbReference>
<dbReference type="SUPFAM" id="SSF46774">
    <property type="entry name" value="ARID-like"/>
    <property type="match status" value="1"/>
</dbReference>
<feature type="compositionally biased region" description="Basic and acidic residues" evidence="10">
    <location>
        <begin position="737"/>
        <end position="759"/>
    </location>
</feature>
<dbReference type="EMBL" id="WIXE01005854">
    <property type="protein sequence ID" value="KAK5981841.1"/>
    <property type="molecule type" value="Genomic_DNA"/>
</dbReference>